<dbReference type="AlphaFoldDB" id="A0A1G5HS54"/>
<keyword evidence="1" id="KW-0446">Lipid-binding</keyword>
<dbReference type="PROSITE" id="PS51482">
    <property type="entry name" value="DEGV"/>
    <property type="match status" value="1"/>
</dbReference>
<name>A0A1G5HS54_9FIRM</name>
<proteinExistence type="predicted"/>
<evidence type="ECO:0000256" key="1">
    <source>
        <dbReference type="ARBA" id="ARBA00023121"/>
    </source>
</evidence>
<dbReference type="STRING" id="1120976.SAMN03080606_02109"/>
<dbReference type="Gene3D" id="3.30.1180.10">
    <property type="match status" value="1"/>
</dbReference>
<accession>A0A1G5HS54</accession>
<keyword evidence="3" id="KW-1185">Reference proteome</keyword>
<dbReference type="InterPro" id="IPR043168">
    <property type="entry name" value="DegV_C"/>
</dbReference>
<evidence type="ECO:0000313" key="3">
    <source>
        <dbReference type="Proteomes" id="UP000198636"/>
    </source>
</evidence>
<dbReference type="PANTHER" id="PTHR33434:SF2">
    <property type="entry name" value="FATTY ACID-BINDING PROTEIN TM_1468"/>
    <property type="match status" value="1"/>
</dbReference>
<organism evidence="2 3">
    <name type="scientific">Alkaliphilus peptidifermentans DSM 18978</name>
    <dbReference type="NCBI Taxonomy" id="1120976"/>
    <lineage>
        <taxon>Bacteria</taxon>
        <taxon>Bacillati</taxon>
        <taxon>Bacillota</taxon>
        <taxon>Clostridia</taxon>
        <taxon>Peptostreptococcales</taxon>
        <taxon>Natronincolaceae</taxon>
        <taxon>Alkaliphilus</taxon>
    </lineage>
</organism>
<dbReference type="RefSeq" id="WP_091543124.1">
    <property type="nucleotide sequence ID" value="NZ_FMUS01000012.1"/>
</dbReference>
<dbReference type="Gene3D" id="3.40.50.10170">
    <property type="match status" value="1"/>
</dbReference>
<dbReference type="EMBL" id="FMUS01000012">
    <property type="protein sequence ID" value="SCY66583.1"/>
    <property type="molecule type" value="Genomic_DNA"/>
</dbReference>
<dbReference type="Proteomes" id="UP000198636">
    <property type="component" value="Unassembled WGS sequence"/>
</dbReference>
<protein>
    <submittedName>
        <fullName evidence="2">EDD domain protein, DegV family</fullName>
    </submittedName>
</protein>
<dbReference type="PANTHER" id="PTHR33434">
    <property type="entry name" value="DEGV DOMAIN-CONTAINING PROTEIN DR_1986-RELATED"/>
    <property type="match status" value="1"/>
</dbReference>
<reference evidence="2 3" key="1">
    <citation type="submission" date="2016-10" db="EMBL/GenBank/DDBJ databases">
        <authorList>
            <person name="de Groot N.N."/>
        </authorList>
    </citation>
    <scope>NUCLEOTIDE SEQUENCE [LARGE SCALE GENOMIC DNA]</scope>
    <source>
        <strain evidence="2 3">DSM 18978</strain>
    </source>
</reference>
<evidence type="ECO:0000313" key="2">
    <source>
        <dbReference type="EMBL" id="SCY66583.1"/>
    </source>
</evidence>
<dbReference type="Pfam" id="PF02645">
    <property type="entry name" value="DegV"/>
    <property type="match status" value="1"/>
</dbReference>
<dbReference type="NCBIfam" id="TIGR00762">
    <property type="entry name" value="DegV"/>
    <property type="match status" value="1"/>
</dbReference>
<gene>
    <name evidence="2" type="ORF">SAMN03080606_02109</name>
</gene>
<dbReference type="OrthoDB" id="9780216at2"/>
<dbReference type="InterPro" id="IPR003797">
    <property type="entry name" value="DegV"/>
</dbReference>
<dbReference type="InterPro" id="IPR050270">
    <property type="entry name" value="DegV_domain_contain"/>
</dbReference>
<dbReference type="GO" id="GO:0008289">
    <property type="term" value="F:lipid binding"/>
    <property type="evidence" value="ECO:0007669"/>
    <property type="project" value="UniProtKB-KW"/>
</dbReference>
<dbReference type="SUPFAM" id="SSF82549">
    <property type="entry name" value="DAK1/DegV-like"/>
    <property type="match status" value="1"/>
</dbReference>
<sequence>MSKIQLVIDSTAYISKDFAKKHDIKMVPLSVNFEGTLSEEGFPGEFDEFFERLANSNDFPTTSQPSAGAFLEVFQKALDEGKEVITITISSKLSGTYSSAITAAGMLDEGKVSVIDSESAAANIKELVQVALNMIDEGYSREEIANKLEQQKKQMGILLTVGTLDYLKKGGRLSNTGALIGNLLNIKPIIALKEGKLVPVDKVRGKKKALEKIIENIPEESTVINICHIYALDEALDIKKLLEEKFPKSRIDIQVLGPVVGAHLGPKALGVLFMY</sequence>